<reference evidence="1" key="1">
    <citation type="submission" date="2015-10" db="EMBL/GenBank/DDBJ databases">
        <title>EvidentialGene: Evidence-directed Construction of Complete mRNA Transcriptomes without Genomes.</title>
        <authorList>
            <person name="Gilbert D.G."/>
        </authorList>
    </citation>
    <scope>NUCLEOTIDE SEQUENCE</scope>
</reference>
<proteinExistence type="predicted"/>
<organism evidence="2 3">
    <name type="scientific">Daphnia magna</name>
    <dbReference type="NCBI Taxonomy" id="35525"/>
    <lineage>
        <taxon>Eukaryota</taxon>
        <taxon>Metazoa</taxon>
        <taxon>Ecdysozoa</taxon>
        <taxon>Arthropoda</taxon>
        <taxon>Crustacea</taxon>
        <taxon>Branchiopoda</taxon>
        <taxon>Diplostraca</taxon>
        <taxon>Cladocera</taxon>
        <taxon>Anomopoda</taxon>
        <taxon>Daphniidae</taxon>
        <taxon>Daphnia</taxon>
    </lineage>
</organism>
<evidence type="ECO:0000313" key="3">
    <source>
        <dbReference type="Proteomes" id="UP000076858"/>
    </source>
</evidence>
<protein>
    <submittedName>
        <fullName evidence="2">Uncharacterized protein</fullName>
    </submittedName>
</protein>
<evidence type="ECO:0000313" key="2">
    <source>
        <dbReference type="EMBL" id="KZS17656.1"/>
    </source>
</evidence>
<keyword evidence="3" id="KW-1185">Reference proteome</keyword>
<name>A0A0P5X1Y3_9CRUS</name>
<sequence length="55" mass="6457">MMSKVDDFPTVTADTASRVLCGDYFLLFYFYFKMYRNACAAVTMPPPFFPHLRYV</sequence>
<dbReference type="EMBL" id="GDIQ01085469">
    <property type="protein sequence ID" value="JAN09268.1"/>
    <property type="molecule type" value="Transcribed_RNA"/>
</dbReference>
<reference evidence="2 3" key="2">
    <citation type="submission" date="2016-03" db="EMBL/GenBank/DDBJ databases">
        <title>EvidentialGene: Evidence-directed Construction of Genes on Genomes.</title>
        <authorList>
            <person name="Gilbert D.G."/>
            <person name="Choi J.-H."/>
            <person name="Mockaitis K."/>
            <person name="Colbourne J."/>
            <person name="Pfrender M."/>
        </authorList>
    </citation>
    <scope>NUCLEOTIDE SEQUENCE [LARGE SCALE GENOMIC DNA]</scope>
    <source>
        <strain evidence="2 3">Xinb3</strain>
        <tissue evidence="2">Complete organism</tissue>
    </source>
</reference>
<dbReference type="AlphaFoldDB" id="A0A0P5X1Y3"/>
<gene>
    <name evidence="2" type="ORF">APZ42_016577</name>
</gene>
<dbReference type="Proteomes" id="UP000076858">
    <property type="component" value="Unassembled WGS sequence"/>
</dbReference>
<dbReference type="EMBL" id="LRGB01000626">
    <property type="protein sequence ID" value="KZS17656.1"/>
    <property type="molecule type" value="Genomic_DNA"/>
</dbReference>
<accession>A0A0P5X1Y3</accession>
<evidence type="ECO:0000313" key="1">
    <source>
        <dbReference type="EMBL" id="JAN09268.1"/>
    </source>
</evidence>